<dbReference type="Gramene" id="Pp3c18_13570V3.1">
    <property type="protein sequence ID" value="Pp3c18_13570V3.1"/>
    <property type="gene ID" value="Pp3c18_13570"/>
</dbReference>
<dbReference type="Gramene" id="Pp3c18_13570V3.3">
    <property type="protein sequence ID" value="Pp3c18_13570V3.3"/>
    <property type="gene ID" value="Pp3c18_13570"/>
</dbReference>
<dbReference type="EnsemblPlants" id="Pp3c18_13570V3.1">
    <property type="protein sequence ID" value="Pp3c18_13570V3.1"/>
    <property type="gene ID" value="Pp3c18_13570"/>
</dbReference>
<keyword evidence="1" id="KW-0175">Coiled coil</keyword>
<reference evidence="4 6" key="1">
    <citation type="journal article" date="2008" name="Science">
        <title>The Physcomitrella genome reveals evolutionary insights into the conquest of land by plants.</title>
        <authorList>
            <person name="Rensing S."/>
            <person name="Lang D."/>
            <person name="Zimmer A."/>
            <person name="Terry A."/>
            <person name="Salamov A."/>
            <person name="Shapiro H."/>
            <person name="Nishiyama T."/>
            <person name="Perroud P.-F."/>
            <person name="Lindquist E."/>
            <person name="Kamisugi Y."/>
            <person name="Tanahashi T."/>
            <person name="Sakakibara K."/>
            <person name="Fujita T."/>
            <person name="Oishi K."/>
            <person name="Shin-I T."/>
            <person name="Kuroki Y."/>
            <person name="Toyoda A."/>
            <person name="Suzuki Y."/>
            <person name="Hashimoto A."/>
            <person name="Yamaguchi K."/>
            <person name="Sugano A."/>
            <person name="Kohara Y."/>
            <person name="Fujiyama A."/>
            <person name="Anterola A."/>
            <person name="Aoki S."/>
            <person name="Ashton N."/>
            <person name="Barbazuk W.B."/>
            <person name="Barker E."/>
            <person name="Bennetzen J."/>
            <person name="Bezanilla M."/>
            <person name="Blankenship R."/>
            <person name="Cho S.H."/>
            <person name="Dutcher S."/>
            <person name="Estelle M."/>
            <person name="Fawcett J.A."/>
            <person name="Gundlach H."/>
            <person name="Hanada K."/>
            <person name="Heyl A."/>
            <person name="Hicks K.A."/>
            <person name="Hugh J."/>
            <person name="Lohr M."/>
            <person name="Mayer K."/>
            <person name="Melkozernov A."/>
            <person name="Murata T."/>
            <person name="Nelson D."/>
            <person name="Pils B."/>
            <person name="Prigge M."/>
            <person name="Reiss B."/>
            <person name="Renner T."/>
            <person name="Rombauts S."/>
            <person name="Rushton P."/>
            <person name="Sanderfoot A."/>
            <person name="Schween G."/>
            <person name="Shiu S.-H."/>
            <person name="Stueber K."/>
            <person name="Theodoulou F.L."/>
            <person name="Tu H."/>
            <person name="Van de Peer Y."/>
            <person name="Verrier P.J."/>
            <person name="Waters E."/>
            <person name="Wood A."/>
            <person name="Yang L."/>
            <person name="Cove D."/>
            <person name="Cuming A."/>
            <person name="Hasebe M."/>
            <person name="Lucas S."/>
            <person name="Mishler D.B."/>
            <person name="Reski R."/>
            <person name="Grigoriev I."/>
            <person name="Quatrano R.S."/>
            <person name="Boore J.L."/>
        </authorList>
    </citation>
    <scope>NUCLEOTIDE SEQUENCE [LARGE SCALE GENOMIC DNA]</scope>
    <source>
        <strain evidence="5 6">cv. Gransden 2004</strain>
    </source>
</reference>
<dbReference type="PANTHER" id="PTHR36371:SF1">
    <property type="entry name" value="PROTEIN PLASTID TRANSCRIPTIONALLY ACTIVE 10"/>
    <property type="match status" value="1"/>
</dbReference>
<dbReference type="AlphaFoldDB" id="A0A2K1J0Z5"/>
<dbReference type="OrthoDB" id="514964at2759"/>
<dbReference type="KEGG" id="ppp:112295082"/>
<feature type="region of interest" description="Disordered" evidence="2">
    <location>
        <begin position="679"/>
        <end position="707"/>
    </location>
</feature>
<feature type="compositionally biased region" description="Acidic residues" evidence="2">
    <location>
        <begin position="679"/>
        <end position="689"/>
    </location>
</feature>
<evidence type="ECO:0000313" key="4">
    <source>
        <dbReference type="EMBL" id="PNR35196.1"/>
    </source>
</evidence>
<dbReference type="SUPFAM" id="SSF50249">
    <property type="entry name" value="Nucleic acid-binding proteins"/>
    <property type="match status" value="1"/>
</dbReference>
<dbReference type="EnsemblPlants" id="Pp3c18_13570V3.4">
    <property type="protein sequence ID" value="Pp3c18_13570V3.4"/>
    <property type="gene ID" value="Pp3c18_13570"/>
</dbReference>
<proteinExistence type="predicted"/>
<evidence type="ECO:0000256" key="1">
    <source>
        <dbReference type="SAM" id="Coils"/>
    </source>
</evidence>
<dbReference type="STRING" id="3218.A0A2K1J0Z5"/>
<dbReference type="Gramene" id="Pp3c18_13570V3.4">
    <property type="protein sequence ID" value="Pp3c18_13570V3.4"/>
    <property type="gene ID" value="Pp3c18_13570"/>
</dbReference>
<evidence type="ECO:0000259" key="3">
    <source>
        <dbReference type="PROSITE" id="PS50126"/>
    </source>
</evidence>
<dbReference type="GO" id="GO:0000427">
    <property type="term" value="C:plastid-encoded plastid RNA polymerase complex"/>
    <property type="evidence" value="ECO:0007669"/>
    <property type="project" value="InterPro"/>
</dbReference>
<dbReference type="PaxDb" id="3218-PP1S3_467V6.1"/>
<feature type="domain" description="S1 motif" evidence="3">
    <location>
        <begin position="327"/>
        <end position="395"/>
    </location>
</feature>
<feature type="compositionally biased region" description="Acidic residues" evidence="2">
    <location>
        <begin position="729"/>
        <end position="746"/>
    </location>
</feature>
<sequence length="757" mass="88248">MATVHTSLCAAIQAQALCQDQLRRNSSSALSSHNSCTSGKRIARPYIKRWCTIVPISGLVKCIFSEKYSRFYCSLSDRKGLCGRGRISRSLSSVQTSSTVGHKDVWEGFNPDDYEEREETEEEARRRNWVERGWAPWEEWLSPEGQFAIDSLVAGEEEPAVSWENFQKLNPKWQEEHRKRLIAEAERREKELDKRKPKSIEGTMYDQPLTFTLIPPRDWPPPDWKVDSKELAFIREAFALENVVPTEEELAEADKEELDEENHEYEMPRWKTFLNQYNEWVAANKDRLDREAEEVDPEYYPGRRRLGEKAETEDGSYLYELPFIYPGQHYWGVVTCVSLYEGAFVFFGGVHDGWVPIMDNDWYYIRDVIKPGMRVLVEVIAKRDPYRFRFPIEMRFVDPNIDHLIFRRFKHPPIFGREGDLNLDEVARDSNRPYYPKVRQEKPAEDGQTKPVHPAISKLWQLHQAEQMVLDHEEMGGNLDDEEEFDVSGFDILPYDEDEDEDEDEDANDVVVTAEEDLETFEPQWFQNGLDERRVPTLVLNTNPEDLNLERARAEREEIKRLMLIAEEKGEEFICPPLRFEKRVEELNNMHNQRTKEEFEALRRDIAARKELGLPLEEPGRYADKTKWGKNPYDPNDPRFRNDYWGDPSTLKDEIRRDREPRVATVVSETAVVEDIEEVEVDETEEPVADDPSTMAKKTTKNRDGSVSVDDVRTMFTMQPEDYTVAPDGADDELEVDASDLDEDIADSGIDMPDNNR</sequence>
<keyword evidence="6" id="KW-1185">Reference proteome</keyword>
<feature type="region of interest" description="Disordered" evidence="2">
    <location>
        <begin position="722"/>
        <end position="757"/>
    </location>
</feature>
<dbReference type="InterPro" id="IPR012340">
    <property type="entry name" value="NA-bd_OB-fold"/>
</dbReference>
<gene>
    <name evidence="5" type="primary">LOC112295082</name>
    <name evidence="4" type="ORF">PHYPA_023095</name>
</gene>
<evidence type="ECO:0000313" key="6">
    <source>
        <dbReference type="Proteomes" id="UP000006727"/>
    </source>
</evidence>
<name>A0A2K1J0Z5_PHYPA</name>
<dbReference type="OMA" id="GQHYWGV"/>
<dbReference type="PROSITE" id="PS50126">
    <property type="entry name" value="S1"/>
    <property type="match status" value="1"/>
</dbReference>
<dbReference type="EMBL" id="ABEU02000018">
    <property type="protein sequence ID" value="PNR35196.1"/>
    <property type="molecule type" value="Genomic_DNA"/>
</dbReference>
<dbReference type="RefSeq" id="XP_024402013.1">
    <property type="nucleotide sequence ID" value="XM_024546245.2"/>
</dbReference>
<dbReference type="GO" id="GO:0003723">
    <property type="term" value="F:RNA binding"/>
    <property type="evidence" value="ECO:0007669"/>
    <property type="project" value="InterPro"/>
</dbReference>
<reference evidence="4 6" key="2">
    <citation type="journal article" date="2018" name="Plant J.">
        <title>The Physcomitrella patens chromosome-scale assembly reveals moss genome structure and evolution.</title>
        <authorList>
            <person name="Lang D."/>
            <person name="Ullrich K.K."/>
            <person name="Murat F."/>
            <person name="Fuchs J."/>
            <person name="Jenkins J."/>
            <person name="Haas F.B."/>
            <person name="Piednoel M."/>
            <person name="Gundlach H."/>
            <person name="Van Bel M."/>
            <person name="Meyberg R."/>
            <person name="Vives C."/>
            <person name="Morata J."/>
            <person name="Symeonidi A."/>
            <person name="Hiss M."/>
            <person name="Muchero W."/>
            <person name="Kamisugi Y."/>
            <person name="Saleh O."/>
            <person name="Blanc G."/>
            <person name="Decker E.L."/>
            <person name="van Gessel N."/>
            <person name="Grimwood J."/>
            <person name="Hayes R.D."/>
            <person name="Graham S.W."/>
            <person name="Gunter L.E."/>
            <person name="McDaniel S.F."/>
            <person name="Hoernstein S.N.W."/>
            <person name="Larsson A."/>
            <person name="Li F.W."/>
            <person name="Perroud P.F."/>
            <person name="Phillips J."/>
            <person name="Ranjan P."/>
            <person name="Rokshar D.S."/>
            <person name="Rothfels C.J."/>
            <person name="Schneider L."/>
            <person name="Shu S."/>
            <person name="Stevenson D.W."/>
            <person name="Thummler F."/>
            <person name="Tillich M."/>
            <person name="Villarreal Aguilar J.C."/>
            <person name="Widiez T."/>
            <person name="Wong G.K."/>
            <person name="Wymore A."/>
            <person name="Zhang Y."/>
            <person name="Zimmer A.D."/>
            <person name="Quatrano R.S."/>
            <person name="Mayer K.F.X."/>
            <person name="Goodstein D."/>
            <person name="Casacuberta J.M."/>
            <person name="Vandepoele K."/>
            <person name="Reski R."/>
            <person name="Cuming A.C."/>
            <person name="Tuskan G.A."/>
            <person name="Maumus F."/>
            <person name="Salse J."/>
            <person name="Schmutz J."/>
            <person name="Rensing S.A."/>
        </authorList>
    </citation>
    <scope>NUCLEOTIDE SEQUENCE [LARGE SCALE GENOMIC DNA]</scope>
    <source>
        <strain evidence="5 6">cv. Gransden 2004</strain>
    </source>
</reference>
<dbReference type="Proteomes" id="UP000006727">
    <property type="component" value="Chromosome 18"/>
</dbReference>
<protein>
    <recommendedName>
        <fullName evidence="3">S1 motif domain-containing protein</fullName>
    </recommendedName>
</protein>
<evidence type="ECO:0000256" key="2">
    <source>
        <dbReference type="SAM" id="MobiDB-lite"/>
    </source>
</evidence>
<dbReference type="GeneID" id="112295082"/>
<feature type="coiled-coil region" evidence="1">
    <location>
        <begin position="549"/>
        <end position="612"/>
    </location>
</feature>
<dbReference type="InterPro" id="IPR044967">
    <property type="entry name" value="PTAC10"/>
</dbReference>
<reference evidence="5" key="3">
    <citation type="submission" date="2020-12" db="UniProtKB">
        <authorList>
            <consortium name="EnsemblPlants"/>
        </authorList>
    </citation>
    <scope>IDENTIFICATION</scope>
</reference>
<evidence type="ECO:0000313" key="5">
    <source>
        <dbReference type="EnsemblPlants" id="Pp3c18_13570V3.1"/>
    </source>
</evidence>
<accession>A0A2K1J0Z5</accession>
<dbReference type="EnsemblPlants" id="Pp3c18_13570V3.3">
    <property type="protein sequence ID" value="Pp3c18_13570V3.3"/>
    <property type="gene ID" value="Pp3c18_13570"/>
</dbReference>
<dbReference type="FunCoup" id="A0A2K1J0Z5">
    <property type="interactions" value="1162"/>
</dbReference>
<dbReference type="PANTHER" id="PTHR36371">
    <property type="entry name" value="PROTEIN PLASTID TRANSCRIPTIONALLY ACTIVE 10"/>
    <property type="match status" value="1"/>
</dbReference>
<organism evidence="4">
    <name type="scientific">Physcomitrium patens</name>
    <name type="common">Spreading-leaved earth moss</name>
    <name type="synonym">Physcomitrella patens</name>
    <dbReference type="NCBI Taxonomy" id="3218"/>
    <lineage>
        <taxon>Eukaryota</taxon>
        <taxon>Viridiplantae</taxon>
        <taxon>Streptophyta</taxon>
        <taxon>Embryophyta</taxon>
        <taxon>Bryophyta</taxon>
        <taxon>Bryophytina</taxon>
        <taxon>Bryopsida</taxon>
        <taxon>Funariidae</taxon>
        <taxon>Funariales</taxon>
        <taxon>Funariaceae</taxon>
        <taxon>Physcomitrium</taxon>
    </lineage>
</organism>
<dbReference type="InterPro" id="IPR003029">
    <property type="entry name" value="S1_domain"/>
</dbReference>